<evidence type="ECO:0000256" key="1">
    <source>
        <dbReference type="ARBA" id="ARBA00023235"/>
    </source>
</evidence>
<organism evidence="2 3">
    <name type="scientific">Vibrio sinensis</name>
    <dbReference type="NCBI Taxonomy" id="2302434"/>
    <lineage>
        <taxon>Bacteria</taxon>
        <taxon>Pseudomonadati</taxon>
        <taxon>Pseudomonadota</taxon>
        <taxon>Gammaproteobacteria</taxon>
        <taxon>Vibrionales</taxon>
        <taxon>Vibrionaceae</taxon>
        <taxon>Vibrio</taxon>
    </lineage>
</organism>
<dbReference type="NCBIfam" id="NF003302">
    <property type="entry name" value="PRK04302.1"/>
    <property type="match status" value="1"/>
</dbReference>
<dbReference type="InterPro" id="IPR000652">
    <property type="entry name" value="Triosephosphate_isomerase"/>
</dbReference>
<dbReference type="Proteomes" id="UP000273252">
    <property type="component" value="Unassembled WGS sequence"/>
</dbReference>
<comment type="caution">
    <text evidence="2">The sequence shown here is derived from an EMBL/GenBank/DDBJ whole genome shotgun (WGS) entry which is preliminary data.</text>
</comment>
<dbReference type="Pfam" id="PF00121">
    <property type="entry name" value="TIM"/>
    <property type="match status" value="1"/>
</dbReference>
<dbReference type="SUPFAM" id="SSF51351">
    <property type="entry name" value="Triosephosphate isomerase (TIM)"/>
    <property type="match status" value="1"/>
</dbReference>
<dbReference type="InterPro" id="IPR013785">
    <property type="entry name" value="Aldolase_TIM"/>
</dbReference>
<dbReference type="GO" id="GO:0004807">
    <property type="term" value="F:triose-phosphate isomerase activity"/>
    <property type="evidence" value="ECO:0007669"/>
    <property type="project" value="UniProtKB-EC"/>
</dbReference>
<dbReference type="OrthoDB" id="2571246at2"/>
<proteinExistence type="predicted"/>
<dbReference type="EC" id="5.3.1.1" evidence="2"/>
<gene>
    <name evidence="2" type="ORF">DZ860_15430</name>
</gene>
<reference evidence="2 3" key="1">
    <citation type="submission" date="2018-08" db="EMBL/GenBank/DDBJ databases">
        <title>Vibrio isolated from the Eastern China Marginal Seas.</title>
        <authorList>
            <person name="Li Y."/>
        </authorList>
    </citation>
    <scope>NUCLEOTIDE SEQUENCE [LARGE SCALE GENOMIC DNA]</scope>
    <source>
        <strain evidence="2 3">BEI233</strain>
    </source>
</reference>
<dbReference type="InterPro" id="IPR035990">
    <property type="entry name" value="TIM_sf"/>
</dbReference>
<dbReference type="PROSITE" id="PS51440">
    <property type="entry name" value="TIM_2"/>
    <property type="match status" value="1"/>
</dbReference>
<sequence>MNKIRAPFFTVNPKSYLYGDELLKVAKAADQLAEQYDIDIFFTAQHVDLFRIKSATKNLIVTAQHMDAISPGRGMGRILPDALAAAGTQAVFLNHAENPLTSHQLTKAVQKAKQLGLYSIVCADTLEEATFIATLHPDIMVCEPTELIGTGQTSDENYITATQYAINAISPNTLVLQAAGISTAKDVEYVIQNGAHGTGATSGIFAAPDPIIAMTEMIEALVKSRSLIS</sequence>
<dbReference type="Gene3D" id="3.20.20.70">
    <property type="entry name" value="Aldolase class I"/>
    <property type="match status" value="1"/>
</dbReference>
<dbReference type="AlphaFoldDB" id="A0A3A6QMI9"/>
<dbReference type="RefSeq" id="WP_120032949.1">
    <property type="nucleotide sequence ID" value="NZ_QVMU01000016.1"/>
</dbReference>
<keyword evidence="1 2" id="KW-0413">Isomerase</keyword>
<evidence type="ECO:0000313" key="3">
    <source>
        <dbReference type="Proteomes" id="UP000273252"/>
    </source>
</evidence>
<evidence type="ECO:0000313" key="2">
    <source>
        <dbReference type="EMBL" id="RJX69375.1"/>
    </source>
</evidence>
<keyword evidence="3" id="KW-1185">Reference proteome</keyword>
<dbReference type="EMBL" id="QVMU01000016">
    <property type="protein sequence ID" value="RJX69375.1"/>
    <property type="molecule type" value="Genomic_DNA"/>
</dbReference>
<protein>
    <submittedName>
        <fullName evidence="2">Triose-phosphate isomerase</fullName>
        <ecNumber evidence="2">5.3.1.1</ecNumber>
    </submittedName>
</protein>
<name>A0A3A6QMI9_9VIBR</name>
<accession>A0A3A6QMI9</accession>